<gene>
    <name evidence="1" type="ORF">AN2V17_38960</name>
</gene>
<proteinExistence type="predicted"/>
<accession>A0ACB5UQ42</accession>
<name>A0ACB5UQ42_9FIRM</name>
<protein>
    <submittedName>
        <fullName evidence="1">Uncharacterized protein</fullName>
    </submittedName>
</protein>
<reference evidence="1" key="1">
    <citation type="submission" date="2023-09" db="EMBL/GenBank/DDBJ databases">
        <title>Vallitalea sediminicola and Vallitalea maricola sp. nov., anaerobic bacteria isolated from marine sediment.</title>
        <authorList>
            <person name="Hirano S."/>
            <person name="Maeda A."/>
            <person name="Terahara T."/>
            <person name="Mori K."/>
            <person name="Hamada M."/>
            <person name="Matsumoto R."/>
            <person name="Kobayashi T."/>
        </authorList>
    </citation>
    <scope>NUCLEOTIDE SEQUENCE</scope>
    <source>
        <strain evidence="1">AN17-2</strain>
    </source>
</reference>
<keyword evidence="2" id="KW-1185">Reference proteome</keyword>
<comment type="caution">
    <text evidence="1">The sequence shown here is derived from an EMBL/GenBank/DDBJ whole genome shotgun (WGS) entry which is preliminary data.</text>
</comment>
<organism evidence="1 2">
    <name type="scientific">Vallitalea maricola</name>
    <dbReference type="NCBI Taxonomy" id="3074433"/>
    <lineage>
        <taxon>Bacteria</taxon>
        <taxon>Bacillati</taxon>
        <taxon>Bacillota</taxon>
        <taxon>Clostridia</taxon>
        <taxon>Lachnospirales</taxon>
        <taxon>Vallitaleaceae</taxon>
        <taxon>Vallitalea</taxon>
    </lineage>
</organism>
<evidence type="ECO:0000313" key="2">
    <source>
        <dbReference type="Proteomes" id="UP001374599"/>
    </source>
</evidence>
<dbReference type="EMBL" id="BTPU01000076">
    <property type="protein sequence ID" value="GMQ64658.1"/>
    <property type="molecule type" value="Genomic_DNA"/>
</dbReference>
<evidence type="ECO:0000313" key="1">
    <source>
        <dbReference type="EMBL" id="GMQ64658.1"/>
    </source>
</evidence>
<dbReference type="Proteomes" id="UP001374599">
    <property type="component" value="Unassembled WGS sequence"/>
</dbReference>
<sequence length="181" mass="20503">MKTLANYISIARIFLVLTLVLIKPLSTAFFVVYILCGISDIFDGYIARKTETTSKLGEKLDPAADLIMVLILFFILYPFINITVQIFVWIVIIGIIRVASMITVFVKFKTFGVLHTLGNKITGLMLFVFTLLLTTIKLDVLMYALCIIANISAIEEFVIHLLSNELRTNRKSLFRVLDFKA</sequence>